<keyword evidence="6" id="KW-0997">Cell inner membrane</keyword>
<keyword evidence="10" id="KW-0406">Ion transport</keyword>
<dbReference type="InterPro" id="IPR045863">
    <property type="entry name" value="CorA_TM1_TM2"/>
</dbReference>
<sequence>MAPMIEAYTPSGRFMRPRSVQGDAIPTEAIWLDLLNPTADDVSAVERLCGIDVPTREEMDEIEVSSRLHSEDGADFMTASVVFGLDSGKPSFAPVTFIRTGDRLITLRYSEPKSFAIYAAKLCRETPSTAHMSPEDAQPTHTAKTAKTAKTASHPGTPTADSILIGLLETVVDRVADLLESISADLDRIGDDIFSSSARKKPTGTADFKSLLRRIGAAGDLTSRVRESLATLDRLLPFLQLVLDGRKPSSRDTRPRVKAMSRDVHSLNDFVSFLSNKTTFLLDTTVGMISIEQNAIIKIFSVAAVAFLPPTLIASIYGMNFTHMPELGWTFGYPLALAAMVVSAVVPMILFRYKNWL</sequence>
<dbReference type="HOGENOM" id="CLU_007127_5_0_5"/>
<dbReference type="Proteomes" id="UP000000321">
    <property type="component" value="Unassembled WGS sequence"/>
</dbReference>
<feature type="transmembrane region" description="Helical" evidence="13">
    <location>
        <begin position="331"/>
        <end position="351"/>
    </location>
</feature>
<evidence type="ECO:0000256" key="2">
    <source>
        <dbReference type="ARBA" id="ARBA00009765"/>
    </source>
</evidence>
<organism evidence="14 15">
    <name type="scientific">Aurantimonas manganoxydans (strain ATCC BAA-1229 / DSM 21871 / SI85-9A1)</name>
    <dbReference type="NCBI Taxonomy" id="287752"/>
    <lineage>
        <taxon>Bacteria</taxon>
        <taxon>Pseudomonadati</taxon>
        <taxon>Pseudomonadota</taxon>
        <taxon>Alphaproteobacteria</taxon>
        <taxon>Hyphomicrobiales</taxon>
        <taxon>Aurantimonadaceae</taxon>
        <taxon>Aurantimonas</taxon>
    </lineage>
</organism>
<evidence type="ECO:0000256" key="13">
    <source>
        <dbReference type="SAM" id="Phobius"/>
    </source>
</evidence>
<comment type="catalytic activity">
    <reaction evidence="12">
        <text>Mg(2+)(in) = Mg(2+)(out)</text>
        <dbReference type="Rhea" id="RHEA:29827"/>
        <dbReference type="ChEBI" id="CHEBI:18420"/>
    </reaction>
</comment>
<feature type="transmembrane region" description="Helical" evidence="13">
    <location>
        <begin position="295"/>
        <end position="319"/>
    </location>
</feature>
<reference evidence="14 15" key="1">
    <citation type="journal article" date="2008" name="Appl. Environ. Microbiol.">
        <title>Genomic insights into Mn(II) oxidation by the marine alphaproteobacterium Aurantimonas sp. strain SI85-9A1.</title>
        <authorList>
            <person name="Dick G.J."/>
            <person name="Podell S."/>
            <person name="Johnson H.A."/>
            <person name="Rivera-Espinoza Y."/>
            <person name="Bernier-Latmani R."/>
            <person name="McCarthy J.K."/>
            <person name="Torpey J.W."/>
            <person name="Clement B.G."/>
            <person name="Gaasterland T."/>
            <person name="Tebo B.M."/>
        </authorList>
    </citation>
    <scope>NUCLEOTIDE SEQUENCE [LARGE SCALE GENOMIC DNA]</scope>
    <source>
        <strain evidence="14 15">SI85-9A1</strain>
    </source>
</reference>
<dbReference type="FunFam" id="1.20.58.340:FF:000001">
    <property type="entry name" value="Magnesium transport protein CorA"/>
    <property type="match status" value="1"/>
</dbReference>
<comment type="similarity">
    <text evidence="2">Belongs to the CorA metal ion transporter (MIT) (TC 1.A.35) family.</text>
</comment>
<dbReference type="PANTHER" id="PTHR47685">
    <property type="entry name" value="MAGNESIUM TRANSPORT PROTEIN CORA"/>
    <property type="match status" value="1"/>
</dbReference>
<comment type="caution">
    <text evidence="14">The sequence shown here is derived from an EMBL/GenBank/DDBJ whole genome shotgun (WGS) entry which is preliminary data.</text>
</comment>
<dbReference type="AlphaFoldDB" id="Q1YKD3"/>
<dbReference type="BioCyc" id="AURANTIMONAS:SI859A1_00710-MONOMER"/>
<evidence type="ECO:0000256" key="9">
    <source>
        <dbReference type="ARBA" id="ARBA00022989"/>
    </source>
</evidence>
<evidence type="ECO:0000256" key="12">
    <source>
        <dbReference type="ARBA" id="ARBA00034269"/>
    </source>
</evidence>
<keyword evidence="4" id="KW-0813">Transport</keyword>
<dbReference type="Pfam" id="PF01544">
    <property type="entry name" value="CorA"/>
    <property type="match status" value="1"/>
</dbReference>
<accession>Q1YKD3</accession>
<evidence type="ECO:0000256" key="3">
    <source>
        <dbReference type="ARBA" id="ARBA00019439"/>
    </source>
</evidence>
<dbReference type="InterPro" id="IPR002523">
    <property type="entry name" value="MgTranspt_CorA/ZnTranspt_ZntB"/>
</dbReference>
<evidence type="ECO:0000313" key="14">
    <source>
        <dbReference type="EMBL" id="EAS50590.1"/>
    </source>
</evidence>
<dbReference type="GO" id="GO:0015099">
    <property type="term" value="F:nickel cation transmembrane transporter activity"/>
    <property type="evidence" value="ECO:0007669"/>
    <property type="project" value="TreeGrafter"/>
</dbReference>
<proteinExistence type="inferred from homology"/>
<name>Q1YKD3_AURMS</name>
<dbReference type="PANTHER" id="PTHR47685:SF1">
    <property type="entry name" value="MAGNESIUM TRANSPORT PROTEIN CORA"/>
    <property type="match status" value="1"/>
</dbReference>
<evidence type="ECO:0000256" key="7">
    <source>
        <dbReference type="ARBA" id="ARBA00022692"/>
    </source>
</evidence>
<comment type="subcellular location">
    <subcellularLocation>
        <location evidence="1">Cell inner membrane</location>
        <topology evidence="1">Multi-pass membrane protein</topology>
    </subcellularLocation>
</comment>
<dbReference type="Gene3D" id="1.20.58.340">
    <property type="entry name" value="Magnesium transport protein CorA, transmembrane region"/>
    <property type="match status" value="2"/>
</dbReference>
<evidence type="ECO:0000256" key="6">
    <source>
        <dbReference type="ARBA" id="ARBA00022519"/>
    </source>
</evidence>
<keyword evidence="8" id="KW-0460">Magnesium</keyword>
<dbReference type="SUPFAM" id="SSF144083">
    <property type="entry name" value="Magnesium transport protein CorA, transmembrane region"/>
    <property type="match status" value="1"/>
</dbReference>
<evidence type="ECO:0000256" key="5">
    <source>
        <dbReference type="ARBA" id="ARBA00022475"/>
    </source>
</evidence>
<evidence type="ECO:0000256" key="10">
    <source>
        <dbReference type="ARBA" id="ARBA00023065"/>
    </source>
</evidence>
<dbReference type="GO" id="GO:0005886">
    <property type="term" value="C:plasma membrane"/>
    <property type="evidence" value="ECO:0007669"/>
    <property type="project" value="UniProtKB-SubCell"/>
</dbReference>
<evidence type="ECO:0000256" key="4">
    <source>
        <dbReference type="ARBA" id="ARBA00022448"/>
    </source>
</evidence>
<keyword evidence="15" id="KW-1185">Reference proteome</keyword>
<evidence type="ECO:0000256" key="8">
    <source>
        <dbReference type="ARBA" id="ARBA00022842"/>
    </source>
</evidence>
<keyword evidence="11 13" id="KW-0472">Membrane</keyword>
<keyword evidence="9 13" id="KW-1133">Transmembrane helix</keyword>
<dbReference type="SUPFAM" id="SSF143865">
    <property type="entry name" value="CorA soluble domain-like"/>
    <property type="match status" value="1"/>
</dbReference>
<evidence type="ECO:0000256" key="1">
    <source>
        <dbReference type="ARBA" id="ARBA00004429"/>
    </source>
</evidence>
<evidence type="ECO:0000313" key="15">
    <source>
        <dbReference type="Proteomes" id="UP000000321"/>
    </source>
</evidence>
<keyword evidence="7 13" id="KW-0812">Transmembrane</keyword>
<dbReference type="EMBL" id="AAPJ01000002">
    <property type="protein sequence ID" value="EAS50590.1"/>
    <property type="molecule type" value="Genomic_DNA"/>
</dbReference>
<keyword evidence="5" id="KW-1003">Cell membrane</keyword>
<dbReference type="InterPro" id="IPR050829">
    <property type="entry name" value="CorA_MIT"/>
</dbReference>
<protein>
    <recommendedName>
        <fullName evidence="3">Magnesium transport protein CorA</fullName>
    </recommendedName>
</protein>
<dbReference type="GO" id="GO:0015087">
    <property type="term" value="F:cobalt ion transmembrane transporter activity"/>
    <property type="evidence" value="ECO:0007669"/>
    <property type="project" value="TreeGrafter"/>
</dbReference>
<dbReference type="CDD" id="cd12837">
    <property type="entry name" value="EcCorA-like_u1"/>
    <property type="match status" value="1"/>
</dbReference>
<dbReference type="InterPro" id="IPR045861">
    <property type="entry name" value="CorA_cytoplasmic_dom"/>
</dbReference>
<dbReference type="GO" id="GO:0015095">
    <property type="term" value="F:magnesium ion transmembrane transporter activity"/>
    <property type="evidence" value="ECO:0007669"/>
    <property type="project" value="TreeGrafter"/>
</dbReference>
<evidence type="ECO:0000256" key="11">
    <source>
        <dbReference type="ARBA" id="ARBA00023136"/>
    </source>
</evidence>
<gene>
    <name evidence="14" type="ORF">SI859A1_00710</name>
</gene>